<gene>
    <name evidence="2" type="ORF">BP6252_14112</name>
</gene>
<name>A0A3D8Q3V3_9HELO</name>
<comment type="caution">
    <text evidence="2">The sequence shown here is derived from an EMBL/GenBank/DDBJ whole genome shotgun (WGS) entry which is preliminary data.</text>
</comment>
<feature type="transmembrane region" description="Helical" evidence="1">
    <location>
        <begin position="252"/>
        <end position="277"/>
    </location>
</feature>
<accession>A0A3D8Q3V3</accession>
<evidence type="ECO:0000256" key="1">
    <source>
        <dbReference type="SAM" id="Phobius"/>
    </source>
</evidence>
<protein>
    <submittedName>
        <fullName evidence="2">Uncharacterized protein</fullName>
    </submittedName>
</protein>
<keyword evidence="1" id="KW-0812">Transmembrane</keyword>
<feature type="transmembrane region" description="Helical" evidence="1">
    <location>
        <begin position="128"/>
        <end position="146"/>
    </location>
</feature>
<dbReference type="OrthoDB" id="193478at2759"/>
<dbReference type="STRING" id="1849047.A0A3D8Q3V3"/>
<keyword evidence="3" id="KW-1185">Reference proteome</keyword>
<dbReference type="Pfam" id="PF10067">
    <property type="entry name" value="DUF2306"/>
    <property type="match status" value="1"/>
</dbReference>
<dbReference type="AlphaFoldDB" id="A0A3D8Q3V3"/>
<evidence type="ECO:0000313" key="3">
    <source>
        <dbReference type="Proteomes" id="UP000256645"/>
    </source>
</evidence>
<keyword evidence="1" id="KW-1133">Transmembrane helix</keyword>
<dbReference type="InterPro" id="IPR018750">
    <property type="entry name" value="DUF2306_membrane"/>
</dbReference>
<keyword evidence="1" id="KW-0472">Membrane</keyword>
<feature type="transmembrane region" description="Helical" evidence="1">
    <location>
        <begin position="167"/>
        <end position="188"/>
    </location>
</feature>
<feature type="transmembrane region" description="Helical" evidence="1">
    <location>
        <begin position="100"/>
        <end position="122"/>
    </location>
</feature>
<sequence length="305" mass="34378">MLQSTAQLLRKQTGFSKTSSLVLFLLTACIFSAFCIYRVKSIDYEHWGRQSRPGEWFWFKDGFKGQAMKWHLRSVIPAGALMPFQFLPIIRQKSIAIHRILGRVVLILLLIGNITAVIVSPWAFGGTVTTQAACVSLAILITVAMAKGIRGIRSGNLDVHRVWMLRTWAYAGSILTMRPINILFHIMVRIFQPNKFQTVSTCEQLASIYDSMSPPSNEMISHYPMCLDDTTNKTLVVVLAKLSRSRPDQTSALTTLTFGAALWAGTLINVVLIEWYLQATEDETSRLKMVCMNKRRGKETDEKSL</sequence>
<dbReference type="EMBL" id="PDLM01000040">
    <property type="protein sequence ID" value="RDW56541.1"/>
    <property type="molecule type" value="Genomic_DNA"/>
</dbReference>
<feature type="transmembrane region" description="Helical" evidence="1">
    <location>
        <begin position="21"/>
        <end position="39"/>
    </location>
</feature>
<reference evidence="2 3" key="1">
    <citation type="journal article" date="2018" name="IMA Fungus">
        <title>IMA Genome-F 9: Draft genome sequence of Annulohypoxylon stygium, Aspergillus mulundensis, Berkeleyomyces basicola (syn. Thielaviopsis basicola), Ceratocystis smalleyi, two Cercospora beticola strains, Coleophoma cylindrospora, Fusarium fracticaudum, Phialophora cf. hyalina, and Morchella septimelata.</title>
        <authorList>
            <person name="Wingfield B.D."/>
            <person name="Bills G.F."/>
            <person name="Dong Y."/>
            <person name="Huang W."/>
            <person name="Nel W.J."/>
            <person name="Swalarsk-Parry B.S."/>
            <person name="Vaghefi N."/>
            <person name="Wilken P.M."/>
            <person name="An Z."/>
            <person name="de Beer Z.W."/>
            <person name="De Vos L."/>
            <person name="Chen L."/>
            <person name="Duong T.A."/>
            <person name="Gao Y."/>
            <person name="Hammerbacher A."/>
            <person name="Kikkert J.R."/>
            <person name="Li Y."/>
            <person name="Li H."/>
            <person name="Li K."/>
            <person name="Li Q."/>
            <person name="Liu X."/>
            <person name="Ma X."/>
            <person name="Naidoo K."/>
            <person name="Pethybridge S.J."/>
            <person name="Sun J."/>
            <person name="Steenkamp E.T."/>
            <person name="van der Nest M.A."/>
            <person name="van Wyk S."/>
            <person name="Wingfield M.J."/>
            <person name="Xiong C."/>
            <person name="Yue Q."/>
            <person name="Zhang X."/>
        </authorList>
    </citation>
    <scope>NUCLEOTIDE SEQUENCE [LARGE SCALE GENOMIC DNA]</scope>
    <source>
        <strain evidence="2 3">BP6252</strain>
    </source>
</reference>
<evidence type="ECO:0000313" key="2">
    <source>
        <dbReference type="EMBL" id="RDW56541.1"/>
    </source>
</evidence>
<organism evidence="2 3">
    <name type="scientific">Coleophoma cylindrospora</name>
    <dbReference type="NCBI Taxonomy" id="1849047"/>
    <lineage>
        <taxon>Eukaryota</taxon>
        <taxon>Fungi</taxon>
        <taxon>Dikarya</taxon>
        <taxon>Ascomycota</taxon>
        <taxon>Pezizomycotina</taxon>
        <taxon>Leotiomycetes</taxon>
        <taxon>Helotiales</taxon>
        <taxon>Dermateaceae</taxon>
        <taxon>Coleophoma</taxon>
    </lineage>
</organism>
<proteinExistence type="predicted"/>
<dbReference type="Proteomes" id="UP000256645">
    <property type="component" value="Unassembled WGS sequence"/>
</dbReference>